<keyword evidence="9" id="KW-1185">Reference proteome</keyword>
<accession>A0A6L8VDS8</accession>
<dbReference type="CDD" id="cd00317">
    <property type="entry name" value="cyclophilin"/>
    <property type="match status" value="1"/>
</dbReference>
<evidence type="ECO:0000256" key="3">
    <source>
        <dbReference type="ARBA" id="ARBA00023110"/>
    </source>
</evidence>
<name>A0A6L8VDS8_9BACL</name>
<dbReference type="Gene3D" id="2.40.100.10">
    <property type="entry name" value="Cyclophilin-like"/>
    <property type="match status" value="1"/>
</dbReference>
<evidence type="ECO:0000256" key="2">
    <source>
        <dbReference type="ARBA" id="ARBA00002388"/>
    </source>
</evidence>
<comment type="function">
    <text evidence="2 5">PPIases accelerate the folding of proteins. It catalyzes the cis-trans isomerization of proline imidic peptide bonds in oligopeptides.</text>
</comment>
<feature type="domain" description="PPIase cyclophilin-type" evidence="7">
    <location>
        <begin position="67"/>
        <end position="215"/>
    </location>
</feature>
<dbReference type="GO" id="GO:0006457">
    <property type="term" value="P:protein folding"/>
    <property type="evidence" value="ECO:0007669"/>
    <property type="project" value="InterPro"/>
</dbReference>
<evidence type="ECO:0000256" key="1">
    <source>
        <dbReference type="ARBA" id="ARBA00000971"/>
    </source>
</evidence>
<organism evidence="8 9">
    <name type="scientific">Paenibacillus silvestris</name>
    <dbReference type="NCBI Taxonomy" id="2606219"/>
    <lineage>
        <taxon>Bacteria</taxon>
        <taxon>Bacillati</taxon>
        <taxon>Bacillota</taxon>
        <taxon>Bacilli</taxon>
        <taxon>Bacillales</taxon>
        <taxon>Paenibacillaceae</taxon>
        <taxon>Paenibacillus</taxon>
    </lineage>
</organism>
<keyword evidence="4 5" id="KW-0413">Isomerase</keyword>
<dbReference type="SUPFAM" id="SSF50891">
    <property type="entry name" value="Cyclophilin-like"/>
    <property type="match status" value="1"/>
</dbReference>
<comment type="catalytic activity">
    <reaction evidence="1 5">
        <text>[protein]-peptidylproline (omega=180) = [protein]-peptidylproline (omega=0)</text>
        <dbReference type="Rhea" id="RHEA:16237"/>
        <dbReference type="Rhea" id="RHEA-COMP:10747"/>
        <dbReference type="Rhea" id="RHEA-COMP:10748"/>
        <dbReference type="ChEBI" id="CHEBI:83833"/>
        <dbReference type="ChEBI" id="CHEBI:83834"/>
        <dbReference type="EC" id="5.2.1.8"/>
    </reaction>
</comment>
<dbReference type="PROSITE" id="PS50072">
    <property type="entry name" value="CSA_PPIASE_2"/>
    <property type="match status" value="1"/>
</dbReference>
<feature type="region of interest" description="Disordered" evidence="6">
    <location>
        <begin position="1"/>
        <end position="45"/>
    </location>
</feature>
<dbReference type="Proteomes" id="UP000481087">
    <property type="component" value="Unassembled WGS sequence"/>
</dbReference>
<comment type="similarity">
    <text evidence="5">Belongs to the cyclophilin-type PPIase family.</text>
</comment>
<dbReference type="AlphaFoldDB" id="A0A6L8VDS8"/>
<evidence type="ECO:0000313" key="9">
    <source>
        <dbReference type="Proteomes" id="UP000481087"/>
    </source>
</evidence>
<feature type="compositionally biased region" description="Low complexity" evidence="6">
    <location>
        <begin position="13"/>
        <end position="42"/>
    </location>
</feature>
<dbReference type="InterPro" id="IPR044666">
    <property type="entry name" value="Cyclophilin_A-like"/>
</dbReference>
<dbReference type="EMBL" id="WTUZ01000040">
    <property type="protein sequence ID" value="MZQ87380.1"/>
    <property type="molecule type" value="Genomic_DNA"/>
</dbReference>
<dbReference type="EC" id="5.2.1.8" evidence="5"/>
<keyword evidence="3 5" id="KW-0697">Rotamase</keyword>
<sequence>MLASACGNKPAETAGGTATPKSGATAPAASAAASPAATSGAKQWSKAPDMTIDTNKTYQAEVTTSKGSFTIDLYAKEAPKTVNNFVFLSKEGFYNNVTFHRIIKSFMIQTGDPQGTGMGGPGYKFADELKTSHKYEPGTVAMANSGPNTNGSQFFICSGDDCANLNKQPNYTIFGKVTQDGMATIAKIAETPVEMGGEATPSKPKEKVTINAITIKEK</sequence>
<dbReference type="PANTHER" id="PTHR45625">
    <property type="entry name" value="PEPTIDYL-PROLYL CIS-TRANS ISOMERASE-RELATED"/>
    <property type="match status" value="1"/>
</dbReference>
<dbReference type="Pfam" id="PF00160">
    <property type="entry name" value="Pro_isomerase"/>
    <property type="match status" value="1"/>
</dbReference>
<gene>
    <name evidence="8" type="ORF">GQF01_35205</name>
</gene>
<protein>
    <recommendedName>
        <fullName evidence="5">Peptidyl-prolyl cis-trans isomerase</fullName>
        <shortName evidence="5">PPIase</shortName>
        <ecNumber evidence="5">5.2.1.8</ecNumber>
    </recommendedName>
</protein>
<proteinExistence type="inferred from homology"/>
<evidence type="ECO:0000256" key="5">
    <source>
        <dbReference type="RuleBase" id="RU363019"/>
    </source>
</evidence>
<evidence type="ECO:0000256" key="6">
    <source>
        <dbReference type="SAM" id="MobiDB-lite"/>
    </source>
</evidence>
<reference evidence="8 9" key="1">
    <citation type="submission" date="2019-12" db="EMBL/GenBank/DDBJ databases">
        <title>Paenibacillus sp. nov. sp. isolated from soil.</title>
        <authorList>
            <person name="Kim J."/>
            <person name="Jeong S.E."/>
            <person name="Jung H.S."/>
            <person name="Jeon C.O."/>
        </authorList>
    </citation>
    <scope>NUCLEOTIDE SEQUENCE [LARGE SCALE GENOMIC DNA]</scope>
    <source>
        <strain evidence="8 9">5J-6</strain>
    </source>
</reference>
<evidence type="ECO:0000313" key="8">
    <source>
        <dbReference type="EMBL" id="MZQ87380.1"/>
    </source>
</evidence>
<dbReference type="InterPro" id="IPR020892">
    <property type="entry name" value="Cyclophilin-type_PPIase_CS"/>
</dbReference>
<dbReference type="PROSITE" id="PS00170">
    <property type="entry name" value="CSA_PPIASE_1"/>
    <property type="match status" value="1"/>
</dbReference>
<dbReference type="PANTHER" id="PTHR45625:SF4">
    <property type="entry name" value="PEPTIDYLPROLYL ISOMERASE DOMAIN AND WD REPEAT-CONTAINING PROTEIN 1"/>
    <property type="match status" value="1"/>
</dbReference>
<comment type="caution">
    <text evidence="8">The sequence shown here is derived from an EMBL/GenBank/DDBJ whole genome shotgun (WGS) entry which is preliminary data.</text>
</comment>
<dbReference type="InterPro" id="IPR002130">
    <property type="entry name" value="Cyclophilin-type_PPIase_dom"/>
</dbReference>
<evidence type="ECO:0000259" key="7">
    <source>
        <dbReference type="PROSITE" id="PS50072"/>
    </source>
</evidence>
<dbReference type="GO" id="GO:0003755">
    <property type="term" value="F:peptidyl-prolyl cis-trans isomerase activity"/>
    <property type="evidence" value="ECO:0007669"/>
    <property type="project" value="UniProtKB-UniRule"/>
</dbReference>
<evidence type="ECO:0000256" key="4">
    <source>
        <dbReference type="ARBA" id="ARBA00023235"/>
    </source>
</evidence>
<dbReference type="PRINTS" id="PR00153">
    <property type="entry name" value="CSAPPISMRASE"/>
</dbReference>
<dbReference type="InterPro" id="IPR029000">
    <property type="entry name" value="Cyclophilin-like_dom_sf"/>
</dbReference>